<dbReference type="EMBL" id="BSCH01000002">
    <property type="protein sequence ID" value="GLG88848.1"/>
    <property type="molecule type" value="Genomic_DNA"/>
</dbReference>
<dbReference type="AlphaFoldDB" id="A0A9W6C7M9"/>
<accession>A0A9W6C7M9</accession>
<dbReference type="InterPro" id="IPR014944">
    <property type="entry name" value="Toxin_SymE-like"/>
</dbReference>
<proteinExistence type="predicted"/>
<gene>
    <name evidence="2" type="ORF">Selli2_02740</name>
</gene>
<evidence type="ECO:0000313" key="3">
    <source>
        <dbReference type="Proteomes" id="UP001145094"/>
    </source>
</evidence>
<feature type="domain" description="Toxin SymE-like" evidence="1">
    <location>
        <begin position="5"/>
        <end position="54"/>
    </location>
</feature>
<dbReference type="GO" id="GO:0016788">
    <property type="term" value="F:hydrolase activity, acting on ester bonds"/>
    <property type="evidence" value="ECO:0007669"/>
    <property type="project" value="InterPro"/>
</dbReference>
<dbReference type="Pfam" id="PF08845">
    <property type="entry name" value="SymE_toxin"/>
    <property type="match status" value="1"/>
</dbReference>
<dbReference type="GO" id="GO:0016070">
    <property type="term" value="P:RNA metabolic process"/>
    <property type="evidence" value="ECO:0007669"/>
    <property type="project" value="InterPro"/>
</dbReference>
<organism evidence="2 3">
    <name type="scientific">Sellimonas catena</name>
    <dbReference type="NCBI Taxonomy" id="2994035"/>
    <lineage>
        <taxon>Bacteria</taxon>
        <taxon>Bacillati</taxon>
        <taxon>Bacillota</taxon>
        <taxon>Clostridia</taxon>
        <taxon>Lachnospirales</taxon>
        <taxon>Lachnospiraceae</taxon>
        <taxon>Sellimonas</taxon>
    </lineage>
</organism>
<reference evidence="2" key="3">
    <citation type="journal article" date="2023" name="Int. J. Syst. Evol. Microbiol.">
        <title>Sellimonas catena sp. nov., isolated from human faeces.</title>
        <authorList>
            <person name="Hisatomi A."/>
            <person name="Ohkuma M."/>
            <person name="Sakamoto M."/>
        </authorList>
    </citation>
    <scope>NUCLEOTIDE SEQUENCE</scope>
    <source>
        <strain evidence="2">18CBH55</strain>
    </source>
</reference>
<dbReference type="GO" id="GO:0005737">
    <property type="term" value="C:cytoplasm"/>
    <property type="evidence" value="ECO:0007669"/>
    <property type="project" value="InterPro"/>
</dbReference>
<comment type="caution">
    <text evidence="2">The sequence shown here is derived from an EMBL/GenBank/DDBJ whole genome shotgun (WGS) entry which is preliminary data.</text>
</comment>
<dbReference type="RefSeq" id="WP_281844282.1">
    <property type="nucleotide sequence ID" value="NZ_BSCH01000002.1"/>
</dbReference>
<reference evidence="2" key="2">
    <citation type="submission" date="2022-11" db="EMBL/GenBank/DDBJ databases">
        <title>Draft genome sequence of Sellimonas catena strain 18CBH55.</title>
        <authorList>
            <person name="Atsushi H."/>
            <person name="Moriya O."/>
            <person name="Mitsuo S."/>
        </authorList>
    </citation>
    <scope>NUCLEOTIDE SEQUENCE</scope>
    <source>
        <strain evidence="2">18CBH55</strain>
    </source>
</reference>
<reference evidence="2" key="1">
    <citation type="submission" date="2022-11" db="EMBL/GenBank/DDBJ databases">
        <title>Draft genome sequence of Sellimonas catena strain 18CBH55.</title>
        <authorList>
            <person name="Hisatomi A."/>
            <person name="Ohkuma M."/>
            <person name="Sakamoto M."/>
        </authorList>
    </citation>
    <scope>NUCLEOTIDE SEQUENCE</scope>
    <source>
        <strain evidence="2">18CBH55</strain>
    </source>
</reference>
<sequence length="108" mass="12304">MAKKRSIKVYGQSGYKYQETPTIMLKGMWLKELGFDIGDYISVTCEDGRLVITPDAERAAVANAEKMFMDKGLSDLRKKFQKEKEQLRAQFVAERSAEYALEKEAADV</sequence>
<dbReference type="Proteomes" id="UP001145094">
    <property type="component" value="Unassembled WGS sequence"/>
</dbReference>
<name>A0A9W6C7M9_9FIRM</name>
<protein>
    <recommendedName>
        <fullName evidence="1">Toxin SymE-like domain-containing protein</fullName>
    </recommendedName>
</protein>
<dbReference type="GO" id="GO:0003723">
    <property type="term" value="F:RNA binding"/>
    <property type="evidence" value="ECO:0007669"/>
    <property type="project" value="InterPro"/>
</dbReference>
<evidence type="ECO:0000313" key="2">
    <source>
        <dbReference type="EMBL" id="GLG88848.1"/>
    </source>
</evidence>
<evidence type="ECO:0000259" key="1">
    <source>
        <dbReference type="Pfam" id="PF08845"/>
    </source>
</evidence>